<gene>
    <name evidence="6" type="ORF">SAMN04488111_0301</name>
</gene>
<dbReference type="InterPro" id="IPR002640">
    <property type="entry name" value="Arylesterase"/>
</dbReference>
<evidence type="ECO:0000256" key="4">
    <source>
        <dbReference type="ARBA" id="ARBA00023180"/>
    </source>
</evidence>
<proteinExistence type="inferred from homology"/>
<keyword evidence="5" id="KW-0812">Transmembrane</keyword>
<evidence type="ECO:0000313" key="6">
    <source>
        <dbReference type="EMBL" id="SNR32219.1"/>
    </source>
</evidence>
<dbReference type="InterPro" id="IPR011042">
    <property type="entry name" value="6-blade_b-propeller_TolB-like"/>
</dbReference>
<evidence type="ECO:0000256" key="1">
    <source>
        <dbReference type="ARBA" id="ARBA00008595"/>
    </source>
</evidence>
<dbReference type="Pfam" id="PF01731">
    <property type="entry name" value="Arylesterase"/>
    <property type="match status" value="1"/>
</dbReference>
<dbReference type="OrthoDB" id="1158171at2"/>
<protein>
    <submittedName>
        <fullName evidence="6">Arylesterase / paraoxonase</fullName>
    </submittedName>
</protein>
<dbReference type="AlphaFoldDB" id="A0A238VFC8"/>
<dbReference type="PANTHER" id="PTHR11799:SF12">
    <property type="entry name" value="PARAOXONASE-RELATED"/>
    <property type="match status" value="1"/>
</dbReference>
<evidence type="ECO:0000256" key="3">
    <source>
        <dbReference type="ARBA" id="ARBA00023157"/>
    </source>
</evidence>
<dbReference type="RefSeq" id="WP_089376662.1">
    <property type="nucleotide sequence ID" value="NZ_FZNX01000001.1"/>
</dbReference>
<keyword evidence="2" id="KW-0378">Hydrolase</keyword>
<reference evidence="7" key="1">
    <citation type="submission" date="2017-06" db="EMBL/GenBank/DDBJ databases">
        <authorList>
            <person name="Varghese N."/>
            <person name="Submissions S."/>
        </authorList>
    </citation>
    <scope>NUCLEOTIDE SEQUENCE [LARGE SCALE GENOMIC DNA]</scope>
    <source>
        <strain evidence="7">DSM 27993</strain>
    </source>
</reference>
<keyword evidence="3" id="KW-1015">Disulfide bond</keyword>
<evidence type="ECO:0000313" key="7">
    <source>
        <dbReference type="Proteomes" id="UP000198412"/>
    </source>
</evidence>
<dbReference type="SUPFAM" id="SSF63829">
    <property type="entry name" value="Calcium-dependent phosphotriesterase"/>
    <property type="match status" value="1"/>
</dbReference>
<dbReference type="EMBL" id="FZNX01000001">
    <property type="protein sequence ID" value="SNR32219.1"/>
    <property type="molecule type" value="Genomic_DNA"/>
</dbReference>
<evidence type="ECO:0000256" key="2">
    <source>
        <dbReference type="ARBA" id="ARBA00022801"/>
    </source>
</evidence>
<dbReference type="InterPro" id="IPR051288">
    <property type="entry name" value="Serum_paraoxonase/arylesterase"/>
</dbReference>
<organism evidence="6 7">
    <name type="scientific">Lutibacter flavus</name>
    <dbReference type="NCBI Taxonomy" id="691689"/>
    <lineage>
        <taxon>Bacteria</taxon>
        <taxon>Pseudomonadati</taxon>
        <taxon>Bacteroidota</taxon>
        <taxon>Flavobacteriia</taxon>
        <taxon>Flavobacteriales</taxon>
        <taxon>Flavobacteriaceae</taxon>
        <taxon>Lutibacter</taxon>
    </lineage>
</organism>
<dbReference type="PANTHER" id="PTHR11799">
    <property type="entry name" value="PARAOXONASE"/>
    <property type="match status" value="1"/>
</dbReference>
<keyword evidence="4" id="KW-0325">Glycoprotein</keyword>
<feature type="transmembrane region" description="Helical" evidence="5">
    <location>
        <begin position="7"/>
        <end position="29"/>
    </location>
</feature>
<keyword evidence="5" id="KW-1133">Transmembrane helix</keyword>
<accession>A0A238VFC8</accession>
<evidence type="ECO:0000256" key="5">
    <source>
        <dbReference type="SAM" id="Phobius"/>
    </source>
</evidence>
<dbReference type="Gene3D" id="2.120.10.30">
    <property type="entry name" value="TolB, C-terminal domain"/>
    <property type="match status" value="1"/>
</dbReference>
<dbReference type="Proteomes" id="UP000198412">
    <property type="component" value="Unassembled WGS sequence"/>
</dbReference>
<name>A0A238VFC8_9FLAO</name>
<dbReference type="GO" id="GO:0004064">
    <property type="term" value="F:arylesterase activity"/>
    <property type="evidence" value="ECO:0007669"/>
    <property type="project" value="InterPro"/>
</dbReference>
<comment type="similarity">
    <text evidence="1">Belongs to the paraoxonase family.</text>
</comment>
<keyword evidence="7" id="KW-1185">Reference proteome</keyword>
<sequence length="347" mass="39083">MKLIKKIGLLIIVFIIVFVANIFFSTGYFRTIEKKFDGEIVKKIVLPGAEDITISTPDNFALISSTKRGFFNSNTIDKGDLYFMELESGNFNITNLTSNFKNEFAPHGISMFKIDSTYKIMAVNHTPKGHSLEVFNLKGKKLIFEKSLVDPLIISPNDVVLINDTQFYFTNDHKYTKGLGQLIEDYAGLSLSNVIYFDGENYREAARGIAYANGINFDAKRNLLFVASPRKFLIKVYKKEQNGDLTFIEDIFCGTGVDNIEFDSEGNLWVGAHPNLLSFASYAKGKKEISPSEIIKINYRDKNDYSIEQIYLEDGSSMSASTVAAPFKNLILTGNVMDNEFLVLKNK</sequence>
<keyword evidence="5" id="KW-0472">Membrane</keyword>